<name>A0ABN0X343_9ALTE</name>
<reference evidence="2 3" key="1">
    <citation type="journal article" date="2019" name="Int. J. Syst. Evol. Microbiol.">
        <title>The Global Catalogue of Microorganisms (GCM) 10K type strain sequencing project: providing services to taxonomists for standard genome sequencing and annotation.</title>
        <authorList>
            <consortium name="The Broad Institute Genomics Platform"/>
            <consortium name="The Broad Institute Genome Sequencing Center for Infectious Disease"/>
            <person name="Wu L."/>
            <person name="Ma J."/>
        </authorList>
    </citation>
    <scope>NUCLEOTIDE SEQUENCE [LARGE SCALE GENOMIC DNA]</scope>
    <source>
        <strain evidence="2 3">JCM 13378</strain>
    </source>
</reference>
<comment type="caution">
    <text evidence="2">The sequence shown here is derived from an EMBL/GenBank/DDBJ whole genome shotgun (WGS) entry which is preliminary data.</text>
</comment>
<dbReference type="EMBL" id="BAAAEI010000007">
    <property type="protein sequence ID" value="GAA0353792.1"/>
    <property type="molecule type" value="Genomic_DNA"/>
</dbReference>
<sequence length="455" mass="45826">MRRQLETPNFMKLEISMFKKSLIAASMALATVSTAALAASSLTVTGSTEGVIYSKAVGQVDVPTVTFTTGREYSASNVITLTVTGADVATTNSSNAAIVPTVVVANNTAASPGALQFLSYEGNVVKFLVNGGDLSTGTTVTVSGLKVNASGAADKGTVKVSGGGIVVAAGTPVNVDATKAETAITFAAELATKVDTKFDAIVDVNAARKDFTGAGADSKRADTLVISNTLAATANPLTTSAVSYTVYGDFGFLDQDGNGKLGDAKDGNVTSAAGTVTFAADMMSVSIASAAAYATGTVGVTVNTPAGVVIPDQAFKVSQAVTYTNPAGANNLTAATLTMADAGAWTLNGAKVHVPVMYYGPSYAQAVTISNTSTQAGSVDVVFYIGEDTYEVEGIAMAVAEGVTNVSAAIRDAAAAAGVTSGAVSFDVIVNAPNDAVSVDAIYYARHDGDRVKVK</sequence>
<keyword evidence="3" id="KW-1185">Reference proteome</keyword>
<evidence type="ECO:0000313" key="3">
    <source>
        <dbReference type="Proteomes" id="UP001501757"/>
    </source>
</evidence>
<organism evidence="2 3">
    <name type="scientific">Bowmanella denitrificans</name>
    <dbReference type="NCBI Taxonomy" id="366582"/>
    <lineage>
        <taxon>Bacteria</taxon>
        <taxon>Pseudomonadati</taxon>
        <taxon>Pseudomonadota</taxon>
        <taxon>Gammaproteobacteria</taxon>
        <taxon>Alteromonadales</taxon>
        <taxon>Alteromonadaceae</taxon>
        <taxon>Bowmanella</taxon>
    </lineage>
</organism>
<dbReference type="InterPro" id="IPR045689">
    <property type="entry name" value="Slr4"/>
</dbReference>
<dbReference type="Pfam" id="PF19526">
    <property type="entry name" value="Slr4"/>
    <property type="match status" value="1"/>
</dbReference>
<feature type="signal peptide" evidence="1">
    <location>
        <begin position="1"/>
        <end position="38"/>
    </location>
</feature>
<gene>
    <name evidence="2" type="ORF">GCM10009092_17710</name>
</gene>
<dbReference type="RefSeq" id="WP_343844286.1">
    <property type="nucleotide sequence ID" value="NZ_BAAAEI010000007.1"/>
</dbReference>
<dbReference type="Proteomes" id="UP001501757">
    <property type="component" value="Unassembled WGS sequence"/>
</dbReference>
<feature type="chain" id="PRO_5047276797" evidence="1">
    <location>
        <begin position="39"/>
        <end position="455"/>
    </location>
</feature>
<dbReference type="CDD" id="cd22554">
    <property type="entry name" value="Slr4-like"/>
    <property type="match status" value="1"/>
</dbReference>
<evidence type="ECO:0000256" key="1">
    <source>
        <dbReference type="SAM" id="SignalP"/>
    </source>
</evidence>
<keyword evidence="1" id="KW-0732">Signal</keyword>
<proteinExistence type="predicted"/>
<evidence type="ECO:0000313" key="2">
    <source>
        <dbReference type="EMBL" id="GAA0353792.1"/>
    </source>
</evidence>
<accession>A0ABN0X343</accession>
<protein>
    <submittedName>
        <fullName evidence="2">Uncharacterized protein</fullName>
    </submittedName>
</protein>